<sequence>MKSKKLLILLTPAALAIPMMAASCDFGSKKSSGPILVSTTGGDGISSGDSSSSNGNTNSGSAGSSNGSGSSANGNSANINPGSTNTNERPSNDSPSPQPPVNPPSAPVNNGPTLGMSPALGFTLAQMRRNITTIESSASLLPEELRTKYNEMKAKLEKFISSPATPEIVKQFEAFQTEFYAFMPKLNEALQNATLADDPERFATVDEIKQAWIKAVEHLKEMPIQKGVDYPNNAVVPTVKVEYPQGKVIRNKEEYAALQDFMLKDLDKYPYLSIASNGSWVFKNGLGGTVGDTYFQRNDLDEAGIAKREYAKKFVLSQFYEGMTTLEKAYVIMKFVTENLNYSTQNGHFLETAYLNHFGVCKEYVDMMMWLLSAAKIPFKVGTGDTHIFLAYQLEDGTWVYADPTFVDTSGEVTLANETTEVIGQTSDPELDQAAAWHTYRSTPSVDLDKAPANRVNLSWQYFPYDMEIPANKTFTRDYFNSHYMKKIYDMSYDYKDGRISAFQYYHGKFYFVFKKNQGDSFKIRTLDVKTNAEEDLTVRTTIAKPLLNEYNGTLYFLKTDKIVMSYDIKTKKLSEFFTAKSPILKMNLLRDSNEPKLIINGNNASTKEEKAIPNPIS</sequence>
<feature type="chain" id="PRO_5021204156" description="Transglutaminase domain-containing protein" evidence="2">
    <location>
        <begin position="22"/>
        <end position="618"/>
    </location>
</feature>
<dbReference type="SUPFAM" id="SSF54001">
    <property type="entry name" value="Cysteine proteinases"/>
    <property type="match status" value="1"/>
</dbReference>
<dbReference type="RefSeq" id="WP_140701020.1">
    <property type="nucleotide sequence ID" value="NZ_VFSY01000023.1"/>
</dbReference>
<organism evidence="3 4">
    <name type="scientific">Mycoplasma struthionis</name>
    <dbReference type="NCBI Taxonomy" id="538220"/>
    <lineage>
        <taxon>Bacteria</taxon>
        <taxon>Bacillati</taxon>
        <taxon>Mycoplasmatota</taxon>
        <taxon>Mollicutes</taxon>
        <taxon>Mycoplasmataceae</taxon>
        <taxon>Mycoplasma</taxon>
    </lineage>
</organism>
<accession>A0A502M2H1</accession>
<dbReference type="EMBL" id="VFSY01000023">
    <property type="protein sequence ID" value="TPI01913.1"/>
    <property type="molecule type" value="Genomic_DNA"/>
</dbReference>
<evidence type="ECO:0000313" key="4">
    <source>
        <dbReference type="Proteomes" id="UP000317904"/>
    </source>
</evidence>
<dbReference type="Gene3D" id="3.10.620.30">
    <property type="match status" value="1"/>
</dbReference>
<feature type="compositionally biased region" description="Low complexity" evidence="1">
    <location>
        <begin position="46"/>
        <end position="83"/>
    </location>
</feature>
<evidence type="ECO:0008006" key="5">
    <source>
        <dbReference type="Google" id="ProtNLM"/>
    </source>
</evidence>
<feature type="region of interest" description="Disordered" evidence="1">
    <location>
        <begin position="37"/>
        <end position="117"/>
    </location>
</feature>
<gene>
    <name evidence="3" type="ORF">FJM01_01460</name>
</gene>
<dbReference type="AlphaFoldDB" id="A0A502M2H1"/>
<feature type="compositionally biased region" description="Pro residues" evidence="1">
    <location>
        <begin position="96"/>
        <end position="106"/>
    </location>
</feature>
<feature type="signal peptide" evidence="2">
    <location>
        <begin position="1"/>
        <end position="21"/>
    </location>
</feature>
<reference evidence="3 4" key="1">
    <citation type="submission" date="2019-06" db="EMBL/GenBank/DDBJ databases">
        <title>A comparative genomics study of ostrich specific Mycoplasmas.</title>
        <authorList>
            <person name="Botes A."/>
            <person name="Nel T."/>
        </authorList>
    </citation>
    <scope>NUCLEOTIDE SEQUENCE [LARGE SCALE GENOMIC DNA]</scope>
    <source>
        <strain evidence="3 4">Ms01</strain>
    </source>
</reference>
<proteinExistence type="predicted"/>
<dbReference type="Proteomes" id="UP000317904">
    <property type="component" value="Unassembled WGS sequence"/>
</dbReference>
<comment type="caution">
    <text evidence="3">The sequence shown here is derived from an EMBL/GenBank/DDBJ whole genome shotgun (WGS) entry which is preliminary data.</text>
</comment>
<dbReference type="PROSITE" id="PS51257">
    <property type="entry name" value="PROKAR_LIPOPROTEIN"/>
    <property type="match status" value="1"/>
</dbReference>
<name>A0A502M2H1_9MOLU</name>
<protein>
    <recommendedName>
        <fullName evidence="5">Transglutaminase domain-containing protein</fullName>
    </recommendedName>
</protein>
<evidence type="ECO:0000256" key="2">
    <source>
        <dbReference type="SAM" id="SignalP"/>
    </source>
</evidence>
<evidence type="ECO:0000256" key="1">
    <source>
        <dbReference type="SAM" id="MobiDB-lite"/>
    </source>
</evidence>
<evidence type="ECO:0000313" key="3">
    <source>
        <dbReference type="EMBL" id="TPI01913.1"/>
    </source>
</evidence>
<keyword evidence="2" id="KW-0732">Signal</keyword>
<dbReference type="InterPro" id="IPR038765">
    <property type="entry name" value="Papain-like_cys_pep_sf"/>
</dbReference>